<sequence length="107" mass="12160">MNKKLLTAILLTTLFFGNACSQTKEVNQDTKRTAQEKHNTQSKKQSAVEEVTALVLDHTKIVKIINIRKNVNPNYQELGPFFVVTGIDKKGRKSEVWINNGKIYDVQ</sequence>
<accession>A0A7W9YPZ9</accession>
<comment type="caution">
    <text evidence="2">The sequence shown here is derived from an EMBL/GenBank/DDBJ whole genome shotgun (WGS) entry which is preliminary data.</text>
</comment>
<dbReference type="Proteomes" id="UP000523528">
    <property type="component" value="Unassembled WGS sequence"/>
</dbReference>
<keyword evidence="1" id="KW-0732">Signal</keyword>
<gene>
    <name evidence="2" type="ORF">HNQ82_000881</name>
</gene>
<feature type="signal peptide" evidence="1">
    <location>
        <begin position="1"/>
        <end position="21"/>
    </location>
</feature>
<organism evidence="2 3">
    <name type="scientific">Anoxybacillus tengchongensis</name>
    <dbReference type="NCBI Taxonomy" id="576944"/>
    <lineage>
        <taxon>Bacteria</taxon>
        <taxon>Bacillati</taxon>
        <taxon>Bacillota</taxon>
        <taxon>Bacilli</taxon>
        <taxon>Bacillales</taxon>
        <taxon>Anoxybacillaceae</taxon>
        <taxon>Anoxybacillus</taxon>
    </lineage>
</organism>
<feature type="chain" id="PRO_5038667009" evidence="1">
    <location>
        <begin position="22"/>
        <end position="107"/>
    </location>
</feature>
<proteinExistence type="predicted"/>
<dbReference type="RefSeq" id="WP_183247471.1">
    <property type="nucleotide sequence ID" value="NZ_JACHES010000003.1"/>
</dbReference>
<name>A0A7W9YPZ9_9BACL</name>
<evidence type="ECO:0000256" key="1">
    <source>
        <dbReference type="SAM" id="SignalP"/>
    </source>
</evidence>
<reference evidence="2 3" key="1">
    <citation type="submission" date="2020-08" db="EMBL/GenBank/DDBJ databases">
        <title>Genomic Encyclopedia of Type Strains, Phase IV (KMG-IV): sequencing the most valuable type-strain genomes for metagenomic binning, comparative biology and taxonomic classification.</title>
        <authorList>
            <person name="Goeker M."/>
        </authorList>
    </citation>
    <scope>NUCLEOTIDE SEQUENCE [LARGE SCALE GENOMIC DNA]</scope>
    <source>
        <strain evidence="2 3">DSM 23211</strain>
    </source>
</reference>
<evidence type="ECO:0000313" key="3">
    <source>
        <dbReference type="Proteomes" id="UP000523528"/>
    </source>
</evidence>
<dbReference type="AlphaFoldDB" id="A0A7W9YPZ9"/>
<protein>
    <submittedName>
        <fullName evidence="2">Uncharacterized protein YpmB</fullName>
    </submittedName>
</protein>
<evidence type="ECO:0000313" key="2">
    <source>
        <dbReference type="EMBL" id="MBB6176070.1"/>
    </source>
</evidence>
<dbReference type="EMBL" id="JACHES010000003">
    <property type="protein sequence ID" value="MBB6176070.1"/>
    <property type="molecule type" value="Genomic_DNA"/>
</dbReference>
<keyword evidence="3" id="KW-1185">Reference proteome</keyword>